<evidence type="ECO:0000313" key="2">
    <source>
        <dbReference type="Proteomes" id="UP000195570"/>
    </source>
</evidence>
<proteinExistence type="predicted"/>
<dbReference type="VEuPathDB" id="TriTrypDB:TEOVI_000204600"/>
<name>A0A1G4IDW8_TRYEQ</name>
<comment type="caution">
    <text evidence="1">The sequence shown here is derived from an EMBL/GenBank/DDBJ whole genome shotgun (WGS) entry which is preliminary data.</text>
</comment>
<organism evidence="1 2">
    <name type="scientific">Trypanosoma equiperdum</name>
    <dbReference type="NCBI Taxonomy" id="5694"/>
    <lineage>
        <taxon>Eukaryota</taxon>
        <taxon>Discoba</taxon>
        <taxon>Euglenozoa</taxon>
        <taxon>Kinetoplastea</taxon>
        <taxon>Metakinetoplastina</taxon>
        <taxon>Trypanosomatida</taxon>
        <taxon>Trypanosomatidae</taxon>
        <taxon>Trypanosoma</taxon>
    </lineage>
</organism>
<dbReference type="EMBL" id="CZPT02001459">
    <property type="protein sequence ID" value="SCU70473.1"/>
    <property type="molecule type" value="Genomic_DNA"/>
</dbReference>
<dbReference type="Proteomes" id="UP000195570">
    <property type="component" value="Unassembled WGS sequence"/>
</dbReference>
<keyword evidence="2" id="KW-1185">Reference proteome</keyword>
<dbReference type="GeneID" id="92375986"/>
<sequence>MPFDNVTASEVQRMREGLGDANVNETRVINYAIAISASAMQRYVRKRCEVVGFSSAEGAASMYGATTHDGDAININTEEIFPRPSLFLHPLPDKLSEYPTGPPQFLLDSEPLGQAQLRKVKETPGPSGCTEQPQPQCFQNTFLINGGAPDVMTVLQSECGLSIFSPNPKVRNHRRSYIMSPDATSCVIVACRVGLNPAFRCKVMSAMQHTAPDEVGSITRCCETFTAAMCHFDKSRGMEVQLYNALWEVALPAWFYAAASDESDEVLDAAERTISSLYRFGGLQNVDSDENAVPPLFLVEWFVVGGVYGSDDSTSILYTLFSAFFGSEEAGNCFLMPSFCLWDVLANSSHSTGRKLMTKPIQVAHRLREDGLCFWSFNTVPRPWHLGKEGVLYFCTISWGLLIDVGGGGCWPVAVKPQTRDYPLAALRHSLISASYRWTCPLRSEGLLTVSSGPLTDRVAAYLSVKAATDEGCCKAISLLEYVALFMRRRFEDGSDGGVVQGRCHCPILVRRCRWEKLNPSVTIRLLSDDNLLQFSTTPHCEPPDFSAIMRVSFDFRAKFGPEDVFSSDVSGILMGGEEVRLNTKKSQLH</sequence>
<reference evidence="1" key="1">
    <citation type="submission" date="2016-09" db="EMBL/GenBank/DDBJ databases">
        <authorList>
            <person name="Hebert L."/>
            <person name="Moumen B."/>
        </authorList>
    </citation>
    <scope>NUCLEOTIDE SEQUENCE [LARGE SCALE GENOMIC DNA]</scope>
    <source>
        <strain evidence="1">OVI</strain>
    </source>
</reference>
<accession>A0A1G4IDW8</accession>
<dbReference type="RefSeq" id="XP_067081278.1">
    <property type="nucleotide sequence ID" value="XM_067225177.1"/>
</dbReference>
<evidence type="ECO:0000313" key="1">
    <source>
        <dbReference type="EMBL" id="SCU70473.1"/>
    </source>
</evidence>
<dbReference type="AlphaFoldDB" id="A0A1G4IDW8"/>
<gene>
    <name evidence="1" type="ORF">TEOVI_000204600</name>
</gene>
<protein>
    <submittedName>
        <fullName evidence="1">Uncharacterized protein</fullName>
    </submittedName>
</protein>